<feature type="domain" description="Histidine kinase/HSP90-like ATPase" evidence="11">
    <location>
        <begin position="290"/>
        <end position="385"/>
    </location>
</feature>
<evidence type="ECO:0000313" key="15">
    <source>
        <dbReference type="Proteomes" id="UP000235945"/>
    </source>
</evidence>
<dbReference type="EC" id="2.7.13.3" evidence="2"/>
<evidence type="ECO:0000313" key="14">
    <source>
        <dbReference type="EMBL" id="PNE33358.1"/>
    </source>
</evidence>
<comment type="catalytic activity">
    <reaction evidence="1">
        <text>ATP + protein L-histidine = ADP + protein N-phospho-L-histidine.</text>
        <dbReference type="EC" id="2.7.13.3"/>
    </reaction>
</comment>
<keyword evidence="6 13" id="KW-0418">Kinase</keyword>
<organism evidence="14 15">
    <name type="scientific">Streptomyces eurocidicus</name>
    <name type="common">Streptoverticillium eurocidicus</name>
    <dbReference type="NCBI Taxonomy" id="66423"/>
    <lineage>
        <taxon>Bacteria</taxon>
        <taxon>Bacillati</taxon>
        <taxon>Actinomycetota</taxon>
        <taxon>Actinomycetes</taxon>
        <taxon>Kitasatosporales</taxon>
        <taxon>Streptomycetaceae</taxon>
        <taxon>Streptomyces</taxon>
    </lineage>
</organism>
<evidence type="ECO:0000256" key="9">
    <source>
        <dbReference type="SAM" id="MobiDB-lite"/>
    </source>
</evidence>
<dbReference type="Pfam" id="PF07730">
    <property type="entry name" value="HisKA_3"/>
    <property type="match status" value="1"/>
</dbReference>
<keyword evidence="8" id="KW-0902">Two-component regulatory system</keyword>
<keyword evidence="10" id="KW-0472">Membrane</keyword>
<dbReference type="InterPro" id="IPR011712">
    <property type="entry name" value="Sig_transdc_His_kin_sub3_dim/P"/>
</dbReference>
<evidence type="ECO:0000256" key="2">
    <source>
        <dbReference type="ARBA" id="ARBA00012438"/>
    </source>
</evidence>
<dbReference type="Proteomes" id="UP000528608">
    <property type="component" value="Unassembled WGS sequence"/>
</dbReference>
<evidence type="ECO:0000259" key="11">
    <source>
        <dbReference type="Pfam" id="PF02518"/>
    </source>
</evidence>
<dbReference type="Pfam" id="PF02518">
    <property type="entry name" value="HATPase_c"/>
    <property type="match status" value="1"/>
</dbReference>
<feature type="transmembrane region" description="Helical" evidence="10">
    <location>
        <begin position="129"/>
        <end position="146"/>
    </location>
</feature>
<evidence type="ECO:0000256" key="6">
    <source>
        <dbReference type="ARBA" id="ARBA00022777"/>
    </source>
</evidence>
<evidence type="ECO:0000313" key="13">
    <source>
        <dbReference type="EMBL" id="MBB5120382.1"/>
    </source>
</evidence>
<dbReference type="GO" id="GO:0005524">
    <property type="term" value="F:ATP binding"/>
    <property type="evidence" value="ECO:0007669"/>
    <property type="project" value="UniProtKB-KW"/>
</dbReference>
<dbReference type="InterPro" id="IPR003594">
    <property type="entry name" value="HATPase_dom"/>
</dbReference>
<dbReference type="GO" id="GO:0016020">
    <property type="term" value="C:membrane"/>
    <property type="evidence" value="ECO:0007669"/>
    <property type="project" value="InterPro"/>
</dbReference>
<dbReference type="GO" id="GO:0000155">
    <property type="term" value="F:phosphorelay sensor kinase activity"/>
    <property type="evidence" value="ECO:0007669"/>
    <property type="project" value="InterPro"/>
</dbReference>
<dbReference type="InterPro" id="IPR036890">
    <property type="entry name" value="HATPase_C_sf"/>
</dbReference>
<dbReference type="InterPro" id="IPR050482">
    <property type="entry name" value="Sensor_HK_TwoCompSys"/>
</dbReference>
<feature type="transmembrane region" description="Helical" evidence="10">
    <location>
        <begin position="14"/>
        <end position="32"/>
    </location>
</feature>
<keyword evidence="4" id="KW-0808">Transferase</keyword>
<reference evidence="15" key="2">
    <citation type="submission" date="2015-07" db="EMBL/GenBank/DDBJ databases">
        <authorList>
            <person name="Graham D.E."/>
            <person name="Giannone R.J."/>
            <person name="Gulvik C.A."/>
            <person name="Hettich R.L."/>
            <person name="Klingeman D.M."/>
            <person name="Mahan K.M."/>
            <person name="Parry R.J."/>
            <person name="Spain J.C."/>
        </authorList>
    </citation>
    <scope>NUCLEOTIDE SEQUENCE [LARGE SCALE GENOMIC DNA]</scope>
    <source>
        <strain evidence="15">ATCC 27428</strain>
    </source>
</reference>
<reference evidence="14" key="1">
    <citation type="submission" date="2015-07" db="EMBL/GenBank/DDBJ databases">
        <authorList>
            <person name="Noorani M."/>
        </authorList>
    </citation>
    <scope>NUCLEOTIDE SEQUENCE [LARGE SCALE GENOMIC DNA]</scope>
    <source>
        <strain evidence="14">ATCC 27428</strain>
    </source>
</reference>
<gene>
    <name evidence="14" type="ORF">AF335_10670</name>
    <name evidence="13" type="ORF">FHS36_003824</name>
</gene>
<dbReference type="Gene3D" id="3.30.565.10">
    <property type="entry name" value="Histidine kinase-like ATPase, C-terminal domain"/>
    <property type="match status" value="1"/>
</dbReference>
<keyword evidence="7" id="KW-0067">ATP-binding</keyword>
<proteinExistence type="predicted"/>
<feature type="transmembrane region" description="Helical" evidence="10">
    <location>
        <begin position="63"/>
        <end position="92"/>
    </location>
</feature>
<name>A0A2N8NX56_STREU</name>
<feature type="transmembrane region" description="Helical" evidence="10">
    <location>
        <begin position="39"/>
        <end position="57"/>
    </location>
</feature>
<dbReference type="Gene3D" id="1.20.5.1930">
    <property type="match status" value="1"/>
</dbReference>
<dbReference type="PANTHER" id="PTHR24421">
    <property type="entry name" value="NITRATE/NITRITE SENSOR PROTEIN NARX-RELATED"/>
    <property type="match status" value="1"/>
</dbReference>
<dbReference type="GO" id="GO:0046983">
    <property type="term" value="F:protein dimerization activity"/>
    <property type="evidence" value="ECO:0007669"/>
    <property type="project" value="InterPro"/>
</dbReference>
<evidence type="ECO:0000256" key="3">
    <source>
        <dbReference type="ARBA" id="ARBA00022553"/>
    </source>
</evidence>
<dbReference type="RefSeq" id="WP_244926987.1">
    <property type="nucleotide sequence ID" value="NZ_JACHJF010000012.1"/>
</dbReference>
<dbReference type="PANTHER" id="PTHR24421:SF10">
    <property type="entry name" value="NITRATE_NITRITE SENSOR PROTEIN NARQ"/>
    <property type="match status" value="1"/>
</dbReference>
<keyword evidence="5" id="KW-0547">Nucleotide-binding</keyword>
<reference evidence="13 16" key="3">
    <citation type="submission" date="2020-08" db="EMBL/GenBank/DDBJ databases">
        <title>Genomic Encyclopedia of Type Strains, Phase III (KMG-III): the genomes of soil and plant-associated and newly described type strains.</title>
        <authorList>
            <person name="Whitman W."/>
        </authorList>
    </citation>
    <scope>NUCLEOTIDE SEQUENCE [LARGE SCALE GENOMIC DNA]</scope>
    <source>
        <strain evidence="13 16">CECT 3259</strain>
    </source>
</reference>
<dbReference type="AlphaFoldDB" id="A0A2N8NX56"/>
<evidence type="ECO:0000256" key="8">
    <source>
        <dbReference type="ARBA" id="ARBA00023012"/>
    </source>
</evidence>
<dbReference type="EMBL" id="JACHJF010000012">
    <property type="protein sequence ID" value="MBB5120382.1"/>
    <property type="molecule type" value="Genomic_DNA"/>
</dbReference>
<dbReference type="Proteomes" id="UP000235945">
    <property type="component" value="Unassembled WGS sequence"/>
</dbReference>
<keyword evidence="15" id="KW-1185">Reference proteome</keyword>
<keyword evidence="10" id="KW-0812">Transmembrane</keyword>
<dbReference type="EMBL" id="LGUI01000003">
    <property type="protein sequence ID" value="PNE33358.1"/>
    <property type="molecule type" value="Genomic_DNA"/>
</dbReference>
<accession>A0A2N8NX56</accession>
<protein>
    <recommendedName>
        <fullName evidence="2">histidine kinase</fullName>
        <ecNumber evidence="2">2.7.13.3</ecNumber>
    </recommendedName>
</protein>
<evidence type="ECO:0000313" key="16">
    <source>
        <dbReference type="Proteomes" id="UP000528608"/>
    </source>
</evidence>
<feature type="transmembrane region" description="Helical" evidence="10">
    <location>
        <begin position="104"/>
        <end position="123"/>
    </location>
</feature>
<dbReference type="CDD" id="cd16917">
    <property type="entry name" value="HATPase_UhpB-NarQ-NarX-like"/>
    <property type="match status" value="1"/>
</dbReference>
<dbReference type="SUPFAM" id="SSF55874">
    <property type="entry name" value="ATPase domain of HSP90 chaperone/DNA topoisomerase II/histidine kinase"/>
    <property type="match status" value="1"/>
</dbReference>
<comment type="caution">
    <text evidence="14">The sequence shown here is derived from an EMBL/GenBank/DDBJ whole genome shotgun (WGS) entry which is preliminary data.</text>
</comment>
<keyword evidence="10" id="KW-1133">Transmembrane helix</keyword>
<evidence type="ECO:0000256" key="7">
    <source>
        <dbReference type="ARBA" id="ARBA00022840"/>
    </source>
</evidence>
<evidence type="ECO:0000259" key="12">
    <source>
        <dbReference type="Pfam" id="PF07730"/>
    </source>
</evidence>
<feature type="transmembrane region" description="Helical" evidence="10">
    <location>
        <begin position="455"/>
        <end position="479"/>
    </location>
</feature>
<evidence type="ECO:0000256" key="4">
    <source>
        <dbReference type="ARBA" id="ARBA00022679"/>
    </source>
</evidence>
<feature type="domain" description="Signal transduction histidine kinase subgroup 3 dimerisation and phosphoacceptor" evidence="12">
    <location>
        <begin position="182"/>
        <end position="246"/>
    </location>
</feature>
<evidence type="ECO:0000256" key="10">
    <source>
        <dbReference type="SAM" id="Phobius"/>
    </source>
</evidence>
<evidence type="ECO:0000256" key="5">
    <source>
        <dbReference type="ARBA" id="ARBA00022741"/>
    </source>
</evidence>
<evidence type="ECO:0000256" key="1">
    <source>
        <dbReference type="ARBA" id="ARBA00000085"/>
    </source>
</evidence>
<feature type="region of interest" description="Disordered" evidence="9">
    <location>
        <begin position="382"/>
        <end position="441"/>
    </location>
</feature>
<sequence length="578" mass="60680">MRRTVTPRGALPDALLWAALAAPALVVGPLGLTEPRPWWQHIAGYAVLALAVAVSRARPVPALLLVAGLGLALSPSLFTLAYGPALAALGYLLGRRATGPRPALYAFAGIAAVGTPLVVLRGADPVVEWLVLIGTLLFGAVFPWLIGRYGRQHRALVAAGWSRAAQLEREQEIVADRVRLRERARIAQDMHDSLGHELSLIALRAGALQVAPDLAARHREAAAELRGAAADATDRLREIIGILRDPSPPPLTPVDETIAALVARAAASGLRVRLRAPREGADRAPSMAARAAYRVVQEALTNAAKHAPGAEVTVDVEERPGETVVTVANGPAPHEYPLPAPGRAAAPHGGTGLLGLRERVALAGGDFAAGPRDGGFRVRARLPHTAPGADGPGTRTRVTYEPDARAPGARTGPSARPLPDPHVPDGPLSGEEGGASGTTPHDAFARARRATRRGIVVPFAVAGAGAAVFMTAAFGWYAYVKAHSVLTPADYAGLRVGAPYAAVEPVLPDRKVADPPSDRAPAPPAGADCRYYRATGELFVGVDHYRLCFRDGRLVAKDRVPRVGPAEIVEQEEREWAG</sequence>
<keyword evidence="3" id="KW-0597">Phosphoprotein</keyword>